<protein>
    <submittedName>
        <fullName evidence="2">Uncharacterized protein</fullName>
    </submittedName>
</protein>
<dbReference type="EMBL" id="CAJOBF010009321">
    <property type="protein sequence ID" value="CAF4272903.1"/>
    <property type="molecule type" value="Genomic_DNA"/>
</dbReference>
<feature type="region of interest" description="Disordered" evidence="1">
    <location>
        <begin position="61"/>
        <end position="112"/>
    </location>
</feature>
<evidence type="ECO:0000313" key="4">
    <source>
        <dbReference type="Proteomes" id="UP000663887"/>
    </source>
</evidence>
<evidence type="ECO:0000313" key="3">
    <source>
        <dbReference type="EMBL" id="CAF4272903.1"/>
    </source>
</evidence>
<sequence length="126" mass="15027">MPKKQCTRCKNWKACRKLTAKTHDWCYSLFYLEGFPLNADQSICLCNRCWFYLCNEKTRTGVQSENENTNDSNAMDTSVHEDQDQDQDQDQNQNQDQDQDQNQNQNQDQDQDQLTIENIFFFRLKP</sequence>
<accession>A0A816YKC7</accession>
<name>A0A816YKC7_9BILA</name>
<feature type="compositionally biased region" description="Polar residues" evidence="1">
    <location>
        <begin position="61"/>
        <end position="76"/>
    </location>
</feature>
<dbReference type="EMBL" id="CAJNRG010015034">
    <property type="protein sequence ID" value="CAF2160969.1"/>
    <property type="molecule type" value="Genomic_DNA"/>
</dbReference>
<dbReference type="Proteomes" id="UP000663842">
    <property type="component" value="Unassembled WGS sequence"/>
</dbReference>
<dbReference type="AlphaFoldDB" id="A0A816YKC7"/>
<dbReference type="Proteomes" id="UP000663887">
    <property type="component" value="Unassembled WGS sequence"/>
</dbReference>
<feature type="compositionally biased region" description="Low complexity" evidence="1">
    <location>
        <begin position="90"/>
        <end position="108"/>
    </location>
</feature>
<organism evidence="2 4">
    <name type="scientific">Rotaria magnacalcarata</name>
    <dbReference type="NCBI Taxonomy" id="392030"/>
    <lineage>
        <taxon>Eukaryota</taxon>
        <taxon>Metazoa</taxon>
        <taxon>Spiralia</taxon>
        <taxon>Gnathifera</taxon>
        <taxon>Rotifera</taxon>
        <taxon>Eurotatoria</taxon>
        <taxon>Bdelloidea</taxon>
        <taxon>Philodinida</taxon>
        <taxon>Philodinidae</taxon>
        <taxon>Rotaria</taxon>
    </lineage>
</organism>
<reference evidence="2" key="1">
    <citation type="submission" date="2021-02" db="EMBL/GenBank/DDBJ databases">
        <authorList>
            <person name="Nowell W R."/>
        </authorList>
    </citation>
    <scope>NUCLEOTIDE SEQUENCE</scope>
</reference>
<evidence type="ECO:0000313" key="2">
    <source>
        <dbReference type="EMBL" id="CAF2160969.1"/>
    </source>
</evidence>
<gene>
    <name evidence="3" type="ORF">UXM345_LOCUS31913</name>
    <name evidence="2" type="ORF">XDN619_LOCUS30425</name>
</gene>
<comment type="caution">
    <text evidence="2">The sequence shown here is derived from an EMBL/GenBank/DDBJ whole genome shotgun (WGS) entry which is preliminary data.</text>
</comment>
<evidence type="ECO:0000256" key="1">
    <source>
        <dbReference type="SAM" id="MobiDB-lite"/>
    </source>
</evidence>
<proteinExistence type="predicted"/>